<dbReference type="Proteomes" id="UP001152531">
    <property type="component" value="Unassembled WGS sequence"/>
</dbReference>
<dbReference type="EMBL" id="CALSDN010000001">
    <property type="protein sequence ID" value="CAH6718521.1"/>
    <property type="molecule type" value="Genomic_DNA"/>
</dbReference>
<evidence type="ECO:0000313" key="2">
    <source>
        <dbReference type="Proteomes" id="UP001152531"/>
    </source>
</evidence>
<proteinExistence type="predicted"/>
<evidence type="ECO:0000313" key="1">
    <source>
        <dbReference type="EMBL" id="CAH6718521.1"/>
    </source>
</evidence>
<keyword evidence="2" id="KW-1185">Reference proteome</keyword>
<name>A0ACA9Y115_9ASCO</name>
<gene>
    <name evidence="1" type="ORF">CLIB1444_01S08592</name>
</gene>
<comment type="caution">
    <text evidence="1">The sequence shown here is derived from an EMBL/GenBank/DDBJ whole genome shotgun (WGS) entry which is preliminary data.</text>
</comment>
<accession>A0ACA9Y115</accession>
<reference evidence="1" key="1">
    <citation type="submission" date="2022-06" db="EMBL/GenBank/DDBJ databases">
        <authorList>
            <person name="Legras J.-L."/>
            <person name="Devillers H."/>
            <person name="Grondin C."/>
        </authorList>
    </citation>
    <scope>NUCLEOTIDE SEQUENCE</scope>
    <source>
        <strain evidence="1">CLIB 1444</strain>
    </source>
</reference>
<sequence>MGDITKLERSQGLGDSMDDLKTSGSSDGVVGVETDVETNDADDLDLFGFVNNTVINDLFDIFDKIYSSDHLLVLDKALSPLINYLVPFKTFKQRGKFDKVIWLGEDIIEHHQNIIIIADNNTKFNIPDHSRVTVIVKNLSKSKLYEINQATPALNLDLNDIINNDLKFVRGRNIKIYNWQVNGITINGILSLQDNKCMKNYFNEPVKQINELNDGLVNLIDKEGIKINNIYSIGNNSEKLIDNFNVKKNQYLNYRMNNLQQEFYLNKMKPTHNLIVVERNIDYVPLVMNQINYVGLIDDLIDIKINLIKLNDEETIKVDDELFENLKFLNFSLIGLKLNKLARLIKNQYNSNPNDLDLIKIKGLIKNLSNLNKQQDLIKKHTNISEHLLNKIKFNGDNKFDEFEIFLNFENEIFTMTYKAQINKLNDFLLMNLNEKIIINCIILISIVNSGWKFKDFDGLKNSLMGNFGIEILNKLDNLLKFKLIKFQDMENDFTDNTNLDIHNSTYTLLNKFWSLHPEEPEEFEEEINDLNDYKSPNFTLPSNTIPLMIRIIESLFTREFLTYKPLNKITKQPSWENLSLNKMFKTPIIENKTNDYVDKSIIMFLGGITYSEISCINYLNSKLKSKGHKLFIISNGIIKNSNLQQFLNE</sequence>
<organism evidence="1 2">
    <name type="scientific">[Candida] jaroonii</name>
    <dbReference type="NCBI Taxonomy" id="467808"/>
    <lineage>
        <taxon>Eukaryota</taxon>
        <taxon>Fungi</taxon>
        <taxon>Dikarya</taxon>
        <taxon>Ascomycota</taxon>
        <taxon>Saccharomycotina</taxon>
        <taxon>Pichiomycetes</taxon>
        <taxon>Debaryomycetaceae</taxon>
        <taxon>Yamadazyma</taxon>
    </lineage>
</organism>
<protein>
    <submittedName>
        <fullName evidence="1">Vacuolar protein sorting-associated protein 33</fullName>
    </submittedName>
</protein>